<keyword evidence="1" id="KW-0812">Transmembrane</keyword>
<keyword evidence="3" id="KW-1185">Reference proteome</keyword>
<accession>A0A3P7NWL7</accession>
<dbReference type="EMBL" id="LR130778">
    <property type="protein sequence ID" value="VDN47604.1"/>
    <property type="molecule type" value="Genomic_DNA"/>
</dbReference>
<dbReference type="KEGG" id="cbar:PATL70BA_1715"/>
<keyword evidence="1" id="KW-0472">Membrane</keyword>
<evidence type="ECO:0000313" key="2">
    <source>
        <dbReference type="EMBL" id="VDN47604.1"/>
    </source>
</evidence>
<protein>
    <recommendedName>
        <fullName evidence="4">Type 4 fimbrial biogenesis protein PilX N-terminal domain-containing protein</fullName>
    </recommendedName>
</protein>
<evidence type="ECO:0000256" key="1">
    <source>
        <dbReference type="SAM" id="Phobius"/>
    </source>
</evidence>
<evidence type="ECO:0000313" key="3">
    <source>
        <dbReference type="Proteomes" id="UP000279029"/>
    </source>
</evidence>
<dbReference type="AlphaFoldDB" id="A0A3P7NWL7"/>
<dbReference type="OrthoDB" id="2588291at2"/>
<reference evidence="2 3" key="1">
    <citation type="submission" date="2018-09" db="EMBL/GenBank/DDBJ databases">
        <authorList>
            <person name="Postec A."/>
        </authorList>
    </citation>
    <scope>NUCLEOTIDE SEQUENCE [LARGE SCALE GENOMIC DNA]</scope>
    <source>
        <strain evidence="2">70B-A</strain>
    </source>
</reference>
<name>A0A3P7NWL7_9FIRM</name>
<proteinExistence type="predicted"/>
<organism evidence="2 3">
    <name type="scientific">Petrocella atlantisensis</name>
    <dbReference type="NCBI Taxonomy" id="2173034"/>
    <lineage>
        <taxon>Bacteria</taxon>
        <taxon>Bacillati</taxon>
        <taxon>Bacillota</taxon>
        <taxon>Clostridia</taxon>
        <taxon>Lachnospirales</taxon>
        <taxon>Vallitaleaceae</taxon>
        <taxon>Petrocella</taxon>
    </lineage>
</organism>
<dbReference type="RefSeq" id="WP_125136886.1">
    <property type="nucleotide sequence ID" value="NZ_LR130778.1"/>
</dbReference>
<gene>
    <name evidence="2" type="ORF">PATL70BA_1715</name>
</gene>
<feature type="transmembrane region" description="Helical" evidence="1">
    <location>
        <begin position="35"/>
        <end position="58"/>
    </location>
</feature>
<evidence type="ECO:0008006" key="4">
    <source>
        <dbReference type="Google" id="ProtNLM"/>
    </source>
</evidence>
<keyword evidence="1" id="KW-1133">Transmembrane helix</keyword>
<sequence length="456" mass="50978">MKNKSRHLMDVVEAGDGMKLNRIIRHLKINEQGAALAYVVVVMTVVFLLMGTMITLSMGENDQAMYQTDYMKAYYIARAGAESMAMEMERMDNSAYEQFLDEQVAEAGGVLDGEGDLEVSVEKDGDEYRVSSLGTYKNTQAKVNIIMSYRDRTELDFGVYAKEDMEDLQVKDFTGQLASGGSIDFKTQSDENEVGEANIMPYTTNNVSITVPRLNGFSIANEIDLDIDDNYDITASATITQWDMKNNKTLTIDTDMAEYRKGSVEDYEDTFRILSAGSSSEKWMVLLVQGEAIMNGDIEVTGNHNLMIIVEDAFYLGGALRMDNDNRVEFYIMDESNSSTSGNNIFKDEGQYYDLIIAGSNVIGDEGTDKNPSLLNFFIHGSDTFSNNVLMDTNAKFCGYVIGPEAYVKIKNGNTDIYGGIYAREVDLDASISYTQPNPSTDTYTLYKQMSIDYWE</sequence>
<dbReference type="Proteomes" id="UP000279029">
    <property type="component" value="Chromosome"/>
</dbReference>